<accession>I2GY48</accession>
<protein>
    <submittedName>
        <fullName evidence="2">Uncharacterized protein</fullName>
    </submittedName>
</protein>
<reference evidence="2 3" key="1">
    <citation type="journal article" date="2011" name="Proc. Natl. Acad. Sci. U.S.A.">
        <title>Evolutionary erosion of yeast sex chromosomes by mating-type switching accidents.</title>
        <authorList>
            <person name="Gordon J.L."/>
            <person name="Armisen D."/>
            <person name="Proux-Wera E."/>
            <person name="Oheigeartaigh S.S."/>
            <person name="Byrne K.P."/>
            <person name="Wolfe K.H."/>
        </authorList>
    </citation>
    <scope>NUCLEOTIDE SEQUENCE [LARGE SCALE GENOMIC DNA]</scope>
    <source>
        <strain evidence="3">ATCC 34711 / CBS 6284 / DSM 70876 / NBRC 10599 / NRRL Y-10934 / UCD 77-7</strain>
    </source>
</reference>
<organism evidence="2 3">
    <name type="scientific">Henningerozyma blattae (strain ATCC 34711 / CBS 6284 / DSM 70876 / NBRC 10599 / NRRL Y-10934 / UCD 77-7)</name>
    <name type="common">Yeast</name>
    <name type="synonym">Tetrapisispora blattae</name>
    <dbReference type="NCBI Taxonomy" id="1071380"/>
    <lineage>
        <taxon>Eukaryota</taxon>
        <taxon>Fungi</taxon>
        <taxon>Dikarya</taxon>
        <taxon>Ascomycota</taxon>
        <taxon>Saccharomycotina</taxon>
        <taxon>Saccharomycetes</taxon>
        <taxon>Saccharomycetales</taxon>
        <taxon>Saccharomycetaceae</taxon>
        <taxon>Henningerozyma</taxon>
    </lineage>
</organism>
<feature type="compositionally biased region" description="Polar residues" evidence="1">
    <location>
        <begin position="272"/>
        <end position="282"/>
    </location>
</feature>
<dbReference type="KEGG" id="tbl:TBLA_0B02080"/>
<dbReference type="EMBL" id="HE806317">
    <property type="protein sequence ID" value="CCH59050.1"/>
    <property type="molecule type" value="Genomic_DNA"/>
</dbReference>
<dbReference type="RefSeq" id="XP_004178569.1">
    <property type="nucleotide sequence ID" value="XM_004178521.1"/>
</dbReference>
<dbReference type="GeneID" id="14494074"/>
<dbReference type="Proteomes" id="UP000002866">
    <property type="component" value="Chromosome 2"/>
</dbReference>
<dbReference type="InParanoid" id="I2GY48"/>
<proteinExistence type="predicted"/>
<dbReference type="HOGENOM" id="CLU_619907_0_0_1"/>
<feature type="region of interest" description="Disordered" evidence="1">
    <location>
        <begin position="272"/>
        <end position="297"/>
    </location>
</feature>
<gene>
    <name evidence="2" type="primary">TBLA0B02080</name>
    <name evidence="2" type="ORF">TBLA_0B02080</name>
</gene>
<dbReference type="AlphaFoldDB" id="I2GY48"/>
<evidence type="ECO:0000313" key="3">
    <source>
        <dbReference type="Proteomes" id="UP000002866"/>
    </source>
</evidence>
<evidence type="ECO:0000256" key="1">
    <source>
        <dbReference type="SAM" id="MobiDB-lite"/>
    </source>
</evidence>
<keyword evidence="3" id="KW-1185">Reference proteome</keyword>
<evidence type="ECO:0000313" key="2">
    <source>
        <dbReference type="EMBL" id="CCH59050.1"/>
    </source>
</evidence>
<name>I2GY48_HENB6</name>
<sequence length="442" mass="50268">MSQEPLYKHDYSYGNQYREQQSSGTIAQRPDTANSVISQTHSNWQPMSPSGSQKILHQRSSINYYPSTHSNAYKTNFPDNSIYGSPSQLLTSSTPNRARANEIFNDRSIHLSDIQHLNVAHSYNNHGRFDERHKNIQSSFLNSCCNDNFGPSKENICQSQNGNSFLDVNNKPNGVENLTNDYSISSSTSSNHWDSMAQSKYEGFYPVSSSSNLRPFPISSSPQSQNIANYNFMKSNASSRGHGQFYGQNLDNVSSSTINMKNYRSTSRIASPISGGNTVLNNSSISSMDKESSEPARVTLIRSESRNSTSYKQNLNNSNLLSGQANFVRPMTDRSVNNYNNSNYYDKRLNEKEYNTFSTNVCSSKVNENESRTIRGTNDTSNYGSDIFNFTLNELTYFSRKENNWKKQFSLQPIILNNRGFVLRDILANEDRYHQRYSEHFF</sequence>